<reference evidence="1" key="1">
    <citation type="submission" date="2023-03" db="EMBL/GenBank/DDBJ databases">
        <title>Massive genome expansion in bonnet fungi (Mycena s.s.) driven by repeated elements and novel gene families across ecological guilds.</title>
        <authorList>
            <consortium name="Lawrence Berkeley National Laboratory"/>
            <person name="Harder C.B."/>
            <person name="Miyauchi S."/>
            <person name="Viragh M."/>
            <person name="Kuo A."/>
            <person name="Thoen E."/>
            <person name="Andreopoulos B."/>
            <person name="Lu D."/>
            <person name="Skrede I."/>
            <person name="Drula E."/>
            <person name="Henrissat B."/>
            <person name="Morin E."/>
            <person name="Kohler A."/>
            <person name="Barry K."/>
            <person name="LaButti K."/>
            <person name="Morin E."/>
            <person name="Salamov A."/>
            <person name="Lipzen A."/>
            <person name="Mereny Z."/>
            <person name="Hegedus B."/>
            <person name="Baldrian P."/>
            <person name="Stursova M."/>
            <person name="Weitz H."/>
            <person name="Taylor A."/>
            <person name="Grigoriev I.V."/>
            <person name="Nagy L.G."/>
            <person name="Martin F."/>
            <person name="Kauserud H."/>
        </authorList>
    </citation>
    <scope>NUCLEOTIDE SEQUENCE</scope>
    <source>
        <strain evidence="1">CBHHK002</strain>
    </source>
</reference>
<evidence type="ECO:0000313" key="2">
    <source>
        <dbReference type="Proteomes" id="UP001218218"/>
    </source>
</evidence>
<gene>
    <name evidence="1" type="ORF">DFH08DRAFT_814358</name>
</gene>
<dbReference type="AlphaFoldDB" id="A0AAD6ZP43"/>
<comment type="caution">
    <text evidence="1">The sequence shown here is derived from an EMBL/GenBank/DDBJ whole genome shotgun (WGS) entry which is preliminary data.</text>
</comment>
<proteinExistence type="predicted"/>
<evidence type="ECO:0000313" key="1">
    <source>
        <dbReference type="EMBL" id="KAJ7333240.1"/>
    </source>
</evidence>
<name>A0AAD6ZP43_9AGAR</name>
<accession>A0AAD6ZP43</accession>
<protein>
    <submittedName>
        <fullName evidence="1">Uncharacterized protein</fullName>
    </submittedName>
</protein>
<keyword evidence="2" id="KW-1185">Reference proteome</keyword>
<dbReference type="Proteomes" id="UP001218218">
    <property type="component" value="Unassembled WGS sequence"/>
</dbReference>
<sequence length="157" mass="17739">MKKKVKGSQNQMGDTAFKPPIDTSPSTSVYLRLPSVYLGRRTCTTTCRHMSVYLRLPLSTSGYLKWTAFGYLRLLPSTFGYFRLPSATSVYLRLLPSTFGYFRLPSATSVYLRLCCSLWNSRRPFSGESDVDVSLTTSTSVYLGPGLSTPIYWVDRR</sequence>
<dbReference type="EMBL" id="JARIHO010000034">
    <property type="protein sequence ID" value="KAJ7333240.1"/>
    <property type="molecule type" value="Genomic_DNA"/>
</dbReference>
<organism evidence="1 2">
    <name type="scientific">Mycena albidolilacea</name>
    <dbReference type="NCBI Taxonomy" id="1033008"/>
    <lineage>
        <taxon>Eukaryota</taxon>
        <taxon>Fungi</taxon>
        <taxon>Dikarya</taxon>
        <taxon>Basidiomycota</taxon>
        <taxon>Agaricomycotina</taxon>
        <taxon>Agaricomycetes</taxon>
        <taxon>Agaricomycetidae</taxon>
        <taxon>Agaricales</taxon>
        <taxon>Marasmiineae</taxon>
        <taxon>Mycenaceae</taxon>
        <taxon>Mycena</taxon>
    </lineage>
</organism>